<evidence type="ECO:0000313" key="2">
    <source>
        <dbReference type="Proteomes" id="UP000675047"/>
    </source>
</evidence>
<dbReference type="AlphaFoldDB" id="A0A940XAU8"/>
<organism evidence="1 2">
    <name type="scientific">Flavobacterium geliluteum</name>
    <dbReference type="NCBI Taxonomy" id="2816120"/>
    <lineage>
        <taxon>Bacteria</taxon>
        <taxon>Pseudomonadati</taxon>
        <taxon>Bacteroidota</taxon>
        <taxon>Flavobacteriia</taxon>
        <taxon>Flavobacteriales</taxon>
        <taxon>Flavobacteriaceae</taxon>
        <taxon>Flavobacterium</taxon>
    </lineage>
</organism>
<feature type="non-terminal residue" evidence="1">
    <location>
        <position position="84"/>
    </location>
</feature>
<protein>
    <submittedName>
        <fullName evidence="1">Uncharacterized protein</fullName>
    </submittedName>
</protein>
<reference evidence="1 2" key="1">
    <citation type="submission" date="2021-03" db="EMBL/GenBank/DDBJ databases">
        <title>Flavobacterium Flabelliformis Sp. Nov. And Flavobacterium Geliluteum Sp. Nov., Two Novel Multidrug Resistant Psychrophilic Species Isolated From Antarctica.</title>
        <authorList>
            <person name="Kralova S."/>
            <person name="Busse H.J."/>
            <person name="Bezdicek M."/>
            <person name="Nykrynova M."/>
            <person name="Kroupova E."/>
            <person name="Krsek D."/>
            <person name="Sedlacek I."/>
        </authorList>
    </citation>
    <scope>NUCLEOTIDE SEQUENCE [LARGE SCALE GENOMIC DNA]</scope>
    <source>
        <strain evidence="1 2">P7388</strain>
    </source>
</reference>
<dbReference type="Proteomes" id="UP000675047">
    <property type="component" value="Unassembled WGS sequence"/>
</dbReference>
<evidence type="ECO:0000313" key="1">
    <source>
        <dbReference type="EMBL" id="MBP4140175.1"/>
    </source>
</evidence>
<dbReference type="EMBL" id="JAGFBV010000099">
    <property type="protein sequence ID" value="MBP4140175.1"/>
    <property type="molecule type" value="Genomic_DNA"/>
</dbReference>
<proteinExistence type="predicted"/>
<feature type="non-terminal residue" evidence="1">
    <location>
        <position position="1"/>
    </location>
</feature>
<accession>A0A940XAU8</accession>
<comment type="caution">
    <text evidence="1">The sequence shown here is derived from an EMBL/GenBank/DDBJ whole genome shotgun (WGS) entry which is preliminary data.</text>
</comment>
<name>A0A940XAU8_9FLAO</name>
<sequence>IRDGVIRYSSSLPYASVHNEGGEIIVTQKMKSYFWAMYYKALGGITTKKSGAESKSKKNLNLNAEAEKWKSLALMKIGHKIKVE</sequence>
<gene>
    <name evidence="1" type="ORF">J3495_19095</name>
</gene>
<keyword evidence="2" id="KW-1185">Reference proteome</keyword>